<dbReference type="SMART" id="SM00870">
    <property type="entry name" value="Asparaginase"/>
    <property type="match status" value="1"/>
</dbReference>
<dbReference type="PRINTS" id="PR00139">
    <property type="entry name" value="ASNGLNASE"/>
</dbReference>
<dbReference type="EMBL" id="LT546645">
    <property type="protein sequence ID" value="SAI68393.1"/>
    <property type="molecule type" value="Genomic_DNA"/>
</dbReference>
<dbReference type="SUPFAM" id="SSF53774">
    <property type="entry name" value="Glutaminase/Asparaginase"/>
    <property type="match status" value="1"/>
</dbReference>
<evidence type="ECO:0000256" key="4">
    <source>
        <dbReference type="PIRSR" id="PIRSR001220-2"/>
    </source>
</evidence>
<reference evidence="10 11" key="1">
    <citation type="submission" date="2016-04" db="EMBL/GenBank/DDBJ databases">
        <authorList>
            <consortium name="Pathogen Informatics"/>
        </authorList>
    </citation>
    <scope>NUCLEOTIDE SEQUENCE [LARGE SCALE GENOMIC DNA]</scope>
    <source>
        <strain evidence="10 11">H044680328</strain>
    </source>
</reference>
<dbReference type="NCBIfam" id="TIGR00520">
    <property type="entry name" value="asnASE_II"/>
    <property type="match status" value="1"/>
</dbReference>
<dbReference type="eggNOG" id="COG0252">
    <property type="taxonomic scope" value="Bacteria"/>
</dbReference>
<evidence type="ECO:0000256" key="5">
    <source>
        <dbReference type="PROSITE-ProRule" id="PRU10099"/>
    </source>
</evidence>
<dbReference type="PATRIC" id="fig|123899.6.peg.1206"/>
<evidence type="ECO:0000256" key="1">
    <source>
        <dbReference type="ARBA" id="ARBA00010518"/>
    </source>
</evidence>
<dbReference type="AlphaFoldDB" id="A0A157QZC1"/>
<dbReference type="Pfam" id="PF17763">
    <property type="entry name" value="Asparaginase_C"/>
    <property type="match status" value="1"/>
</dbReference>
<feature type="domain" description="Asparaginase/glutaminase C-terminal" evidence="9">
    <location>
        <begin position="223"/>
        <end position="332"/>
    </location>
</feature>
<name>A0A157QZC1_9BORD</name>
<dbReference type="PIRSF" id="PIRSF500176">
    <property type="entry name" value="L_ASNase"/>
    <property type="match status" value="1"/>
</dbReference>
<feature type="active site" evidence="5">
    <location>
        <position position="17"/>
    </location>
</feature>
<evidence type="ECO:0000313" key="11">
    <source>
        <dbReference type="Proteomes" id="UP000076825"/>
    </source>
</evidence>
<gene>
    <name evidence="10" type="primary">ansB</name>
    <name evidence="10" type="ORF">SAMEA3906487_01228</name>
</gene>
<dbReference type="KEGG" id="btrm:SAMEA390648701228"/>
<dbReference type="InterPro" id="IPR027474">
    <property type="entry name" value="L-asparaginase_N"/>
</dbReference>
<sequence length="335" mass="35050">MPERPLPRIVLLATGGTIAGAQEQAASLSYRAASLGAQELLQAVPQLQALAQVDAEQLVSVGSQNMTYEVWHALAARIGDLQADPAVDGVVITHGTDTLEETAYFLSLVLPFGKPVVLVGAMRPATALSADGPRNLYNAVALAAHPDSHGRGPLVTLNDEIHYARDVQKMASIGVAAFGSPNAGRAGRVRGAEVVFHGERGIPSAAAAQIFPWPLPPARRWPRVEILYSCVDQDARLVDFMASYAQGIVLAGVGDGNTTDAALQALAGAAARGVAVVRSTRCGSGAVGQDVEVDDAAHGFVAAGELNPQKARVLLTLALMAGKNIEQIKRLFNKY</sequence>
<dbReference type="GO" id="GO:0006528">
    <property type="term" value="P:asparagine metabolic process"/>
    <property type="evidence" value="ECO:0007669"/>
    <property type="project" value="InterPro"/>
</dbReference>
<dbReference type="PIRSF" id="PIRSF001220">
    <property type="entry name" value="L-ASNase_gatD"/>
    <property type="match status" value="1"/>
</dbReference>
<evidence type="ECO:0000259" key="8">
    <source>
        <dbReference type="Pfam" id="PF00710"/>
    </source>
</evidence>
<feature type="active site" evidence="6">
    <location>
        <position position="96"/>
    </location>
</feature>
<dbReference type="GeneID" id="56591480"/>
<dbReference type="FunFam" id="3.40.50.1170:FF:000001">
    <property type="entry name" value="L-asparaginase 2"/>
    <property type="match status" value="1"/>
</dbReference>
<dbReference type="Gene3D" id="3.40.50.40">
    <property type="match status" value="1"/>
</dbReference>
<dbReference type="InterPro" id="IPR006034">
    <property type="entry name" value="Asparaginase/glutaminase-like"/>
</dbReference>
<organism evidence="10 11">
    <name type="scientific">Bordetella trematum</name>
    <dbReference type="NCBI Taxonomy" id="123899"/>
    <lineage>
        <taxon>Bacteria</taxon>
        <taxon>Pseudomonadati</taxon>
        <taxon>Pseudomonadota</taxon>
        <taxon>Betaproteobacteria</taxon>
        <taxon>Burkholderiales</taxon>
        <taxon>Alcaligenaceae</taxon>
        <taxon>Bordetella</taxon>
    </lineage>
</organism>
<dbReference type="RefSeq" id="WP_025518477.1">
    <property type="nucleotide sequence ID" value="NZ_CP016340.1"/>
</dbReference>
<dbReference type="InterPro" id="IPR004550">
    <property type="entry name" value="AsnASE_II"/>
</dbReference>
<dbReference type="PROSITE" id="PS51732">
    <property type="entry name" value="ASN_GLN_ASE_3"/>
    <property type="match status" value="1"/>
</dbReference>
<comment type="similarity">
    <text evidence="1 7">Belongs to the asparaginase 1 family.</text>
</comment>
<dbReference type="OrthoDB" id="9788068at2"/>
<feature type="binding site" evidence="4">
    <location>
        <begin position="96"/>
        <end position="97"/>
    </location>
    <ligand>
        <name>substrate</name>
    </ligand>
</feature>
<evidence type="ECO:0000256" key="7">
    <source>
        <dbReference type="RuleBase" id="RU004456"/>
    </source>
</evidence>
<dbReference type="Proteomes" id="UP000076825">
    <property type="component" value="Chromosome 1"/>
</dbReference>
<dbReference type="InterPro" id="IPR036152">
    <property type="entry name" value="Asp/glu_Ase-like_sf"/>
</dbReference>
<keyword evidence="11" id="KW-1185">Reference proteome</keyword>
<dbReference type="Pfam" id="PF00710">
    <property type="entry name" value="Asparaginase"/>
    <property type="match status" value="1"/>
</dbReference>
<evidence type="ECO:0000259" key="9">
    <source>
        <dbReference type="Pfam" id="PF17763"/>
    </source>
</evidence>
<proteinExistence type="inferred from homology"/>
<evidence type="ECO:0000256" key="3">
    <source>
        <dbReference type="PIRSR" id="PIRSR001220-1"/>
    </source>
</evidence>
<feature type="domain" description="L-asparaginase N-terminal" evidence="8">
    <location>
        <begin position="8"/>
        <end position="199"/>
    </location>
</feature>
<dbReference type="PANTHER" id="PTHR11707:SF28">
    <property type="entry name" value="60 KDA LYSOPHOSPHOLIPASE"/>
    <property type="match status" value="1"/>
</dbReference>
<dbReference type="InterPro" id="IPR027475">
    <property type="entry name" value="Asparaginase/glutaminase_AS2"/>
</dbReference>
<evidence type="ECO:0000256" key="6">
    <source>
        <dbReference type="PROSITE-ProRule" id="PRU10100"/>
    </source>
</evidence>
<dbReference type="GO" id="GO:0004067">
    <property type="term" value="F:asparaginase activity"/>
    <property type="evidence" value="ECO:0007669"/>
    <property type="project" value="UniProtKB-UniRule"/>
</dbReference>
<dbReference type="InterPro" id="IPR040919">
    <property type="entry name" value="Asparaginase_C"/>
</dbReference>
<evidence type="ECO:0000313" key="10">
    <source>
        <dbReference type="EMBL" id="SAI68393.1"/>
    </source>
</evidence>
<evidence type="ECO:0000256" key="2">
    <source>
        <dbReference type="ARBA" id="ARBA00022801"/>
    </source>
</evidence>
<dbReference type="PANTHER" id="PTHR11707">
    <property type="entry name" value="L-ASPARAGINASE"/>
    <property type="match status" value="1"/>
</dbReference>
<feature type="binding site" evidence="4">
    <location>
        <position position="63"/>
    </location>
    <ligand>
        <name>substrate</name>
    </ligand>
</feature>
<accession>A0A157QZC1</accession>
<dbReference type="STRING" id="123899.SAMEA3906487_01228"/>
<dbReference type="InterPro" id="IPR027473">
    <property type="entry name" value="L-asparaginase_C"/>
</dbReference>
<dbReference type="PROSITE" id="PS00917">
    <property type="entry name" value="ASN_GLN_ASE_2"/>
    <property type="match status" value="1"/>
</dbReference>
<dbReference type="InterPro" id="IPR020827">
    <property type="entry name" value="Asparaginase/glutaminase_AS1"/>
</dbReference>
<dbReference type="EC" id="3.5.1.1" evidence="10"/>
<dbReference type="CDD" id="cd08964">
    <property type="entry name" value="L-asparaginase_II"/>
    <property type="match status" value="1"/>
</dbReference>
<dbReference type="Gene3D" id="3.40.50.1170">
    <property type="entry name" value="L-asparaginase, N-terminal domain"/>
    <property type="match status" value="1"/>
</dbReference>
<dbReference type="PROSITE" id="PS00144">
    <property type="entry name" value="ASN_GLN_ASE_1"/>
    <property type="match status" value="1"/>
</dbReference>
<feature type="active site" description="O-isoaspartyl threonine intermediate" evidence="3">
    <location>
        <position position="17"/>
    </location>
</feature>
<keyword evidence="2 10" id="KW-0378">Hydrolase</keyword>
<protein>
    <submittedName>
        <fullName evidence="10">L-asparaginase II</fullName>
        <ecNumber evidence="10">3.5.1.1</ecNumber>
    </submittedName>
</protein>
<dbReference type="InterPro" id="IPR037152">
    <property type="entry name" value="L-asparaginase_N_sf"/>
</dbReference>